<comment type="caution">
    <text evidence="5">The sequence shown here is derived from an EMBL/GenBank/DDBJ whole genome shotgun (WGS) entry which is preliminary data.</text>
</comment>
<dbReference type="EMBL" id="PCRN01000102">
    <property type="protein sequence ID" value="PIP22009.1"/>
    <property type="molecule type" value="Genomic_DNA"/>
</dbReference>
<dbReference type="InterPro" id="IPR016071">
    <property type="entry name" value="Staphylococal_nuclease_OB-fold"/>
</dbReference>
<evidence type="ECO:0000313" key="6">
    <source>
        <dbReference type="Proteomes" id="UP000229054"/>
    </source>
</evidence>
<reference evidence="5 6" key="1">
    <citation type="submission" date="2017-09" db="EMBL/GenBank/DDBJ databases">
        <title>Depth-based differentiation of microbial function through sediment-hosted aquifers and enrichment of novel symbionts in the deep terrestrial subsurface.</title>
        <authorList>
            <person name="Probst A.J."/>
            <person name="Ladd B."/>
            <person name="Jarett J.K."/>
            <person name="Geller-Mcgrath D.E."/>
            <person name="Sieber C.M."/>
            <person name="Emerson J.B."/>
            <person name="Anantharaman K."/>
            <person name="Thomas B.C."/>
            <person name="Malmstrom R."/>
            <person name="Stieglmeier M."/>
            <person name="Klingl A."/>
            <person name="Woyke T."/>
            <person name="Ryan C.M."/>
            <person name="Banfield J.F."/>
        </authorList>
    </citation>
    <scope>NUCLEOTIDE SEQUENCE [LARGE SCALE GENOMIC DNA]</scope>
    <source>
        <strain evidence="5">CG23_combo_of_CG06-09_8_20_14_all_39_25</strain>
    </source>
</reference>
<evidence type="ECO:0000256" key="1">
    <source>
        <dbReference type="ARBA" id="ARBA00022722"/>
    </source>
</evidence>
<dbReference type="GO" id="GO:0004519">
    <property type="term" value="F:endonuclease activity"/>
    <property type="evidence" value="ECO:0007669"/>
    <property type="project" value="UniProtKB-KW"/>
</dbReference>
<dbReference type="SUPFAM" id="SSF50199">
    <property type="entry name" value="Staphylococcal nuclease"/>
    <property type="match status" value="1"/>
</dbReference>
<gene>
    <name evidence="5" type="ORF">COX38_03000</name>
</gene>
<keyword evidence="3" id="KW-0378">Hydrolase</keyword>
<protein>
    <recommendedName>
        <fullName evidence="4">TNase-like domain-containing protein</fullName>
    </recommendedName>
</protein>
<proteinExistence type="predicted"/>
<dbReference type="PANTHER" id="PTHR12302:SF3">
    <property type="entry name" value="SERINE_THREONINE-PROTEIN KINASE 31"/>
    <property type="match status" value="1"/>
</dbReference>
<accession>A0A2G9YRZ6</accession>
<dbReference type="PROSITE" id="PS50830">
    <property type="entry name" value="TNASE_3"/>
    <property type="match status" value="1"/>
</dbReference>
<keyword evidence="1" id="KW-0540">Nuclease</keyword>
<evidence type="ECO:0000313" key="5">
    <source>
        <dbReference type="EMBL" id="PIP22009.1"/>
    </source>
</evidence>
<dbReference type="InterPro" id="IPR035437">
    <property type="entry name" value="SNase_OB-fold_sf"/>
</dbReference>
<dbReference type="AlphaFoldDB" id="A0A2G9YRZ6"/>
<keyword evidence="2" id="KW-0255">Endonuclease</keyword>
<evidence type="ECO:0000256" key="2">
    <source>
        <dbReference type="ARBA" id="ARBA00022759"/>
    </source>
</evidence>
<dbReference type="Gene3D" id="2.40.50.90">
    <property type="match status" value="1"/>
</dbReference>
<dbReference type="Proteomes" id="UP000229054">
    <property type="component" value="Unassembled WGS sequence"/>
</dbReference>
<evidence type="ECO:0000259" key="4">
    <source>
        <dbReference type="PROSITE" id="PS50830"/>
    </source>
</evidence>
<dbReference type="PANTHER" id="PTHR12302">
    <property type="entry name" value="EBNA2 BINDING PROTEIN P100"/>
    <property type="match status" value="1"/>
</dbReference>
<evidence type="ECO:0000256" key="3">
    <source>
        <dbReference type="ARBA" id="ARBA00022801"/>
    </source>
</evidence>
<name>A0A2G9YRZ6_9BACT</name>
<dbReference type="Pfam" id="PF00565">
    <property type="entry name" value="SNase"/>
    <property type="match status" value="1"/>
</dbReference>
<feature type="domain" description="TNase-like" evidence="4">
    <location>
        <begin position="35"/>
        <end position="173"/>
    </location>
</feature>
<dbReference type="SMART" id="SM00318">
    <property type="entry name" value="SNc"/>
    <property type="match status" value="1"/>
</dbReference>
<dbReference type="GO" id="GO:0016787">
    <property type="term" value="F:hydrolase activity"/>
    <property type="evidence" value="ECO:0007669"/>
    <property type="project" value="UniProtKB-KW"/>
</dbReference>
<organism evidence="5 6">
    <name type="scientific">Candidatus Nealsonbacteria bacterium CG23_combo_of_CG06-09_8_20_14_all_39_25</name>
    <dbReference type="NCBI Taxonomy" id="1974723"/>
    <lineage>
        <taxon>Bacteria</taxon>
        <taxon>Candidatus Nealsoniibacteriota</taxon>
    </lineage>
</organism>
<sequence length="235" mass="27242">MKNKQDLLKILLGLLALLLSILGINLYQGQPHLSEFQEAKAEEVIDGDTIRVRDIENDEIFVVRYLGIDTPELEGPDYESCFGSQAKEKNEDLVLDQKITLEFDIDKYDQFGRTLAYVYTVDEFGEKETFVNLELLEEGYARFYLDKFNTLYQDELVQAALSAQGDFLGLWGECGEERFDYKCLIKGNISRLGEKFYHLPGDKYYDETSINFLKEDQWLCTIEEAEAKNFQRALQ</sequence>